<evidence type="ECO:0000256" key="1">
    <source>
        <dbReference type="SAM" id="MobiDB-lite"/>
    </source>
</evidence>
<keyword evidence="3" id="KW-1185">Reference proteome</keyword>
<sequence>MLSSVLNTLLPAPTRRPCVPHPKELSPSNCQLSPKLSPGSSPALSASRSHLNIEVLEFLGILTRRFGNITRAFRAMKHAAQCTSRSRKASPSASEPLSKSEFTWCVTSFLRHGDYSLARKLFAAIGGDVRLVALGPDMEALLSLQQLRQQLLDDFQKEELEELLRSQLVEEVSKKHFVTVAKHLGIEAFQAQHVFQLIDRGDGFADLTDIMEALISKKPRLLWRDLRHCLLARFASISEAFFTTETREVCEGAETESFQAERPRDLKEAESEGKQALKAESFAFRAELEFTQFTKRIESLGIGEEDARAYFSLLLEDNEEKCGASCFSGVDGCVEKLRRLVQSAVPPTSMEDFWHRVAAEWPDVLEAARKTKMAISSQRLGDLLSELLRRQKVPDRLKSLASSSSSGFQLLSLDLEAFKAIALQIDVSQEDAQGLFYSIARSSRVPEPVEPVTPQETGIDICAQHLGEPQIYLEDFAEQLILWTESDRRRPREKVRQLVAPARAAISALKAELLPEPKEANEPKEEVKAVKDNEVKVVKLPRIPKLKKRPKLPWCTYYHLRPNPVPLALS</sequence>
<protein>
    <submittedName>
        <fullName evidence="2">Uncharacterized protein</fullName>
    </submittedName>
</protein>
<reference evidence="2 3" key="1">
    <citation type="submission" date="2024-02" db="EMBL/GenBank/DDBJ databases">
        <authorList>
            <person name="Chen Y."/>
            <person name="Shah S."/>
            <person name="Dougan E. K."/>
            <person name="Thang M."/>
            <person name="Chan C."/>
        </authorList>
    </citation>
    <scope>NUCLEOTIDE SEQUENCE [LARGE SCALE GENOMIC DNA]</scope>
</reference>
<dbReference type="EMBL" id="CAXAMN010023840">
    <property type="protein sequence ID" value="CAK9081466.1"/>
    <property type="molecule type" value="Genomic_DNA"/>
</dbReference>
<organism evidence="2 3">
    <name type="scientific">Durusdinium trenchii</name>
    <dbReference type="NCBI Taxonomy" id="1381693"/>
    <lineage>
        <taxon>Eukaryota</taxon>
        <taxon>Sar</taxon>
        <taxon>Alveolata</taxon>
        <taxon>Dinophyceae</taxon>
        <taxon>Suessiales</taxon>
        <taxon>Symbiodiniaceae</taxon>
        <taxon>Durusdinium</taxon>
    </lineage>
</organism>
<proteinExistence type="predicted"/>
<gene>
    <name evidence="2" type="ORF">CCMP2556_LOCUS39861</name>
</gene>
<feature type="region of interest" description="Disordered" evidence="1">
    <location>
        <begin position="16"/>
        <end position="43"/>
    </location>
</feature>
<evidence type="ECO:0000313" key="2">
    <source>
        <dbReference type="EMBL" id="CAK9081466.1"/>
    </source>
</evidence>
<evidence type="ECO:0000313" key="3">
    <source>
        <dbReference type="Proteomes" id="UP001642484"/>
    </source>
</evidence>
<feature type="compositionally biased region" description="Low complexity" evidence="1">
    <location>
        <begin position="32"/>
        <end position="43"/>
    </location>
</feature>
<accession>A0ABP0Q0A3</accession>
<comment type="caution">
    <text evidence="2">The sequence shown here is derived from an EMBL/GenBank/DDBJ whole genome shotgun (WGS) entry which is preliminary data.</text>
</comment>
<name>A0ABP0Q0A3_9DINO</name>
<dbReference type="Proteomes" id="UP001642484">
    <property type="component" value="Unassembled WGS sequence"/>
</dbReference>